<comment type="cofactor">
    <cofactor evidence="8">
        <name>[2Fe-2S] cluster</name>
        <dbReference type="ChEBI" id="CHEBI:190135"/>
    </cofactor>
</comment>
<accession>I0HVB1</accession>
<keyword evidence="11" id="KW-1185">Reference proteome</keyword>
<dbReference type="InterPro" id="IPR036010">
    <property type="entry name" value="2Fe-2S_ferredoxin-like_sf"/>
</dbReference>
<dbReference type="AlphaFoldDB" id="I0HVB1"/>
<gene>
    <name evidence="10" type="ordered locus">RGE_36090</name>
</gene>
<evidence type="ECO:0000256" key="3">
    <source>
        <dbReference type="ARBA" id="ARBA00022714"/>
    </source>
</evidence>
<dbReference type="EMBL" id="AP012320">
    <property type="protein sequence ID" value="BAL96948.1"/>
    <property type="molecule type" value="Genomic_DNA"/>
</dbReference>
<dbReference type="InterPro" id="IPR012675">
    <property type="entry name" value="Beta-grasp_dom_sf"/>
</dbReference>
<evidence type="ECO:0000313" key="11">
    <source>
        <dbReference type="Proteomes" id="UP000007883"/>
    </source>
</evidence>
<keyword evidence="6" id="KW-0408">Iron</keyword>
<dbReference type="SUPFAM" id="SSF54292">
    <property type="entry name" value="2Fe-2S ferredoxin-like"/>
    <property type="match status" value="1"/>
</dbReference>
<evidence type="ECO:0000313" key="10">
    <source>
        <dbReference type="EMBL" id="BAL96948.1"/>
    </source>
</evidence>
<evidence type="ECO:0000256" key="5">
    <source>
        <dbReference type="ARBA" id="ARBA00022982"/>
    </source>
</evidence>
<proteinExistence type="inferred from homology"/>
<dbReference type="CDD" id="cd00207">
    <property type="entry name" value="fer2"/>
    <property type="match status" value="1"/>
</dbReference>
<dbReference type="PATRIC" id="fig|983917.3.peg.3530"/>
<sequence>MTLHRRVLVVPAGLAIVVPAGLTLLAAALAAGVRLPSSCRNGTCRECRCRVLEGEVRHTIAWPGLDADERRDGWVLPCVAEPLTDLVLEQPRAARVDSP</sequence>
<dbReference type="GO" id="GO:0051537">
    <property type="term" value="F:2 iron, 2 sulfur cluster binding"/>
    <property type="evidence" value="ECO:0007669"/>
    <property type="project" value="UniProtKB-KW"/>
</dbReference>
<comment type="similarity">
    <text evidence="1">Belongs to the 2Fe2S plant-type ferredoxin family.</text>
</comment>
<name>I0HVB1_RUBGI</name>
<dbReference type="InterPro" id="IPR001041">
    <property type="entry name" value="2Fe-2S_ferredoxin-type"/>
</dbReference>
<evidence type="ECO:0000256" key="8">
    <source>
        <dbReference type="ARBA" id="ARBA00034078"/>
    </source>
</evidence>
<dbReference type="PROSITE" id="PS51085">
    <property type="entry name" value="2FE2S_FER_2"/>
    <property type="match status" value="1"/>
</dbReference>
<dbReference type="Pfam" id="PF00111">
    <property type="entry name" value="Fer2"/>
    <property type="match status" value="1"/>
</dbReference>
<dbReference type="PANTHER" id="PTHR43112">
    <property type="entry name" value="FERREDOXIN"/>
    <property type="match status" value="1"/>
</dbReference>
<reference evidence="10 11" key="1">
    <citation type="journal article" date="2012" name="J. Bacteriol.">
        <title>Complete genome sequence of phototrophic betaproteobacterium Rubrivivax gelatinosus IL144.</title>
        <authorList>
            <person name="Nagashima S."/>
            <person name="Kamimura A."/>
            <person name="Shimizu T."/>
            <person name="Nakamura-isaki S."/>
            <person name="Aono E."/>
            <person name="Sakamoto K."/>
            <person name="Ichikawa N."/>
            <person name="Nakazawa H."/>
            <person name="Sekine M."/>
            <person name="Yamazaki S."/>
            <person name="Fujita N."/>
            <person name="Shimada K."/>
            <person name="Hanada S."/>
            <person name="Nagashima K.V.P."/>
        </authorList>
    </citation>
    <scope>NUCLEOTIDE SEQUENCE [LARGE SCALE GENOMIC DNA]</scope>
    <source>
        <strain evidence="11">NBRC 100245 / IL144</strain>
    </source>
</reference>
<dbReference type="STRING" id="983917.RGE_36090"/>
<dbReference type="HOGENOM" id="CLU_082632_7_2_4"/>
<protein>
    <submittedName>
        <fullName evidence="10">Ferredoxin</fullName>
    </submittedName>
</protein>
<evidence type="ECO:0000256" key="4">
    <source>
        <dbReference type="ARBA" id="ARBA00022723"/>
    </source>
</evidence>
<organism evidence="10 11">
    <name type="scientific">Rubrivivax gelatinosus (strain NBRC 100245 / IL144)</name>
    <dbReference type="NCBI Taxonomy" id="983917"/>
    <lineage>
        <taxon>Bacteria</taxon>
        <taxon>Pseudomonadati</taxon>
        <taxon>Pseudomonadota</taxon>
        <taxon>Betaproteobacteria</taxon>
        <taxon>Burkholderiales</taxon>
        <taxon>Sphaerotilaceae</taxon>
        <taxon>Rubrivivax</taxon>
    </lineage>
</organism>
<dbReference type="Gene3D" id="3.10.20.30">
    <property type="match status" value="1"/>
</dbReference>
<dbReference type="eggNOG" id="COG1018">
    <property type="taxonomic scope" value="Bacteria"/>
</dbReference>
<dbReference type="GO" id="GO:0046872">
    <property type="term" value="F:metal ion binding"/>
    <property type="evidence" value="ECO:0007669"/>
    <property type="project" value="UniProtKB-KW"/>
</dbReference>
<evidence type="ECO:0000259" key="9">
    <source>
        <dbReference type="PROSITE" id="PS51085"/>
    </source>
</evidence>
<dbReference type="PANTHER" id="PTHR43112:SF3">
    <property type="entry name" value="FERREDOXIN-2, CHLOROPLASTIC"/>
    <property type="match status" value="1"/>
</dbReference>
<dbReference type="Proteomes" id="UP000007883">
    <property type="component" value="Chromosome"/>
</dbReference>
<evidence type="ECO:0000256" key="1">
    <source>
        <dbReference type="ARBA" id="ARBA00007874"/>
    </source>
</evidence>
<keyword evidence="7" id="KW-0411">Iron-sulfur</keyword>
<keyword evidence="2" id="KW-0813">Transport</keyword>
<evidence type="ECO:0000256" key="2">
    <source>
        <dbReference type="ARBA" id="ARBA00022448"/>
    </source>
</evidence>
<feature type="domain" description="2Fe-2S ferredoxin-type" evidence="9">
    <location>
        <begin position="5"/>
        <end position="94"/>
    </location>
</feature>
<dbReference type="KEGG" id="rge:RGE_36090"/>
<dbReference type="RefSeq" id="WP_014429805.1">
    <property type="nucleotide sequence ID" value="NC_017075.1"/>
</dbReference>
<keyword evidence="3" id="KW-0001">2Fe-2S</keyword>
<keyword evidence="5" id="KW-0249">Electron transport</keyword>
<evidence type="ECO:0000256" key="6">
    <source>
        <dbReference type="ARBA" id="ARBA00023004"/>
    </source>
</evidence>
<keyword evidence="4" id="KW-0479">Metal-binding</keyword>
<evidence type="ECO:0000256" key="7">
    <source>
        <dbReference type="ARBA" id="ARBA00023014"/>
    </source>
</evidence>